<name>A0A6J8CPT5_MYTCO</name>
<dbReference type="AlphaFoldDB" id="A0A6J8CPT5"/>
<keyword evidence="1" id="KW-0812">Transmembrane</keyword>
<gene>
    <name evidence="2" type="ORF">MCOR_32871</name>
</gene>
<keyword evidence="1" id="KW-0472">Membrane</keyword>
<organism evidence="2 3">
    <name type="scientific">Mytilus coruscus</name>
    <name type="common">Sea mussel</name>
    <dbReference type="NCBI Taxonomy" id="42192"/>
    <lineage>
        <taxon>Eukaryota</taxon>
        <taxon>Metazoa</taxon>
        <taxon>Spiralia</taxon>
        <taxon>Lophotrochozoa</taxon>
        <taxon>Mollusca</taxon>
        <taxon>Bivalvia</taxon>
        <taxon>Autobranchia</taxon>
        <taxon>Pteriomorphia</taxon>
        <taxon>Mytilida</taxon>
        <taxon>Mytiloidea</taxon>
        <taxon>Mytilidae</taxon>
        <taxon>Mytilinae</taxon>
        <taxon>Mytilus</taxon>
    </lineage>
</organism>
<dbReference type="OrthoDB" id="6182777at2759"/>
<proteinExistence type="predicted"/>
<reference evidence="2 3" key="1">
    <citation type="submission" date="2020-06" db="EMBL/GenBank/DDBJ databases">
        <authorList>
            <person name="Li R."/>
            <person name="Bekaert M."/>
        </authorList>
    </citation>
    <scope>NUCLEOTIDE SEQUENCE [LARGE SCALE GENOMIC DNA]</scope>
    <source>
        <strain evidence="3">wild</strain>
    </source>
</reference>
<protein>
    <submittedName>
        <fullName evidence="2">Uncharacterized protein</fullName>
    </submittedName>
</protein>
<dbReference type="EMBL" id="CACVKT020005908">
    <property type="protein sequence ID" value="CAC5398503.1"/>
    <property type="molecule type" value="Genomic_DNA"/>
</dbReference>
<accession>A0A6J8CPT5</accession>
<evidence type="ECO:0000256" key="1">
    <source>
        <dbReference type="SAM" id="Phobius"/>
    </source>
</evidence>
<sequence length="374" mass="42315">MKAVCLPPYPFVCEAYYKNGSMFYNTFTNEFRFIVQGETIQKSEGYWTCRHGTRRDTFSTGIRQNNTNNDLNIYLTEKNEKTTFAEQTWISSSTQDYEVDLTPTLANSFSKLYGLLIGAVLLVLCISVACNIWISLRCRKVQLKTDVADRSNQSNETAEHAMVLNEVVPDTQEDRTSEYESINENEMLPFQFCVAFGDNSSNLDDEAIATVHSSLRGNTSSSENSYLEVIDNDSYLNPYQPIENQHESEIVHNYSKIASLDYLDLCFPKLINLPLENFPDCGSDISIVHYKFYSLRRSEVNQIAAAACNGFRDNGKLSTSESISKSLEINQGYSEKATLCRNIDYEKTACSGKADILVSNDVCMFQYTAMTNLL</sequence>
<feature type="transmembrane region" description="Helical" evidence="1">
    <location>
        <begin position="112"/>
        <end position="134"/>
    </location>
</feature>
<keyword evidence="3" id="KW-1185">Reference proteome</keyword>
<evidence type="ECO:0000313" key="2">
    <source>
        <dbReference type="EMBL" id="CAC5398503.1"/>
    </source>
</evidence>
<evidence type="ECO:0000313" key="3">
    <source>
        <dbReference type="Proteomes" id="UP000507470"/>
    </source>
</evidence>
<dbReference type="Proteomes" id="UP000507470">
    <property type="component" value="Unassembled WGS sequence"/>
</dbReference>
<keyword evidence="1" id="KW-1133">Transmembrane helix</keyword>